<accession>A0A8S3CU77</accession>
<evidence type="ECO:0000313" key="2">
    <source>
        <dbReference type="EMBL" id="CAF4905655.1"/>
    </source>
</evidence>
<gene>
    <name evidence="2" type="ORF">SMN809_LOCUS51965</name>
</gene>
<dbReference type="AlphaFoldDB" id="A0A8S3CU77"/>
<feature type="region of interest" description="Disordered" evidence="1">
    <location>
        <begin position="222"/>
        <end position="255"/>
    </location>
</feature>
<name>A0A8S3CU77_9BILA</name>
<protein>
    <submittedName>
        <fullName evidence="2">Uncharacterized protein</fullName>
    </submittedName>
</protein>
<organism evidence="2 3">
    <name type="scientific">Rotaria magnacalcarata</name>
    <dbReference type="NCBI Taxonomy" id="392030"/>
    <lineage>
        <taxon>Eukaryota</taxon>
        <taxon>Metazoa</taxon>
        <taxon>Spiralia</taxon>
        <taxon>Gnathifera</taxon>
        <taxon>Rotifera</taxon>
        <taxon>Eurotatoria</taxon>
        <taxon>Bdelloidea</taxon>
        <taxon>Philodinida</taxon>
        <taxon>Philodinidae</taxon>
        <taxon>Rotaria</taxon>
    </lineage>
</organism>
<dbReference type="InterPro" id="IPR011047">
    <property type="entry name" value="Quinoprotein_ADH-like_sf"/>
</dbReference>
<comment type="caution">
    <text evidence="2">The sequence shown here is derived from an EMBL/GenBank/DDBJ whole genome shotgun (WGS) entry which is preliminary data.</text>
</comment>
<sequence length="255" mass="28614">MLDFWKIIVYLHIRKQLFYILDIPVASGPAPIIPSPTDKLERIQVYDNLLFACYRDDYLLSLRISDSNTYTYESLISVKYKKDDSTPIDAFIAYNKQLWVSAGCIIYIFSINDVNDENSDNLLMKKPVDDDRLVTLLGFSGYIWAGSLRGNVYVFRMDNYERFKTFAGHHDSVCCLCPMLNTYVISGSSQNDASIAIWDNVQISTNTTNSLASSSITTSTIEKSKASAPGTSTSTSRIPRKAEATGENVNSINML</sequence>
<evidence type="ECO:0000256" key="1">
    <source>
        <dbReference type="SAM" id="MobiDB-lite"/>
    </source>
</evidence>
<proteinExistence type="predicted"/>
<dbReference type="Gene3D" id="2.130.10.10">
    <property type="entry name" value="YVTN repeat-like/Quinoprotein amine dehydrogenase"/>
    <property type="match status" value="1"/>
</dbReference>
<dbReference type="InterPro" id="IPR015943">
    <property type="entry name" value="WD40/YVTN_repeat-like_dom_sf"/>
</dbReference>
<dbReference type="SUPFAM" id="SSF50998">
    <property type="entry name" value="Quinoprotein alcohol dehydrogenase-like"/>
    <property type="match status" value="1"/>
</dbReference>
<reference evidence="2" key="1">
    <citation type="submission" date="2021-02" db="EMBL/GenBank/DDBJ databases">
        <authorList>
            <person name="Nowell W R."/>
        </authorList>
    </citation>
    <scope>NUCLEOTIDE SEQUENCE</scope>
</reference>
<dbReference type="Proteomes" id="UP000676336">
    <property type="component" value="Unassembled WGS sequence"/>
</dbReference>
<evidence type="ECO:0000313" key="3">
    <source>
        <dbReference type="Proteomes" id="UP000676336"/>
    </source>
</evidence>
<dbReference type="EMBL" id="CAJOBI010175429">
    <property type="protein sequence ID" value="CAF4905655.1"/>
    <property type="molecule type" value="Genomic_DNA"/>
</dbReference>